<dbReference type="RefSeq" id="XP_013856310.1">
    <property type="nucleotide sequence ID" value="XM_014000856.1"/>
</dbReference>
<evidence type="ECO:0000313" key="2">
    <source>
        <dbReference type="RefSeq" id="XP_013856310.1"/>
    </source>
</evidence>
<accession>A0A2I4ALD0</accession>
<dbReference type="KEGG" id="alim:106512188"/>
<dbReference type="GeneID" id="106512188"/>
<keyword evidence="1" id="KW-1185">Reference proteome</keyword>
<reference evidence="2" key="1">
    <citation type="submission" date="2025-08" db="UniProtKB">
        <authorList>
            <consortium name="RefSeq"/>
        </authorList>
    </citation>
    <scope>IDENTIFICATION</scope>
</reference>
<dbReference type="PANTHER" id="PTHR47331:SF3">
    <property type="match status" value="1"/>
</dbReference>
<protein>
    <submittedName>
        <fullName evidence="2">Uncharacterized protein LOC106512188</fullName>
    </submittedName>
</protein>
<dbReference type="AlphaFoldDB" id="A0A2I4ALD0"/>
<dbReference type="Proteomes" id="UP000192220">
    <property type="component" value="Unplaced"/>
</dbReference>
<dbReference type="STRING" id="52670.A0A2I4ALD0"/>
<sequence length="318" mass="36383">MGQSKTMTTSIIKGLEISEINGSHFYQLPVVFTQKDMPVSTDNIISEEELSKWSYLKDINFPRIHAGVDLLVGTNASKLMEPWEVVNSQGEGPYAIRSHLGWVVNASAEDYNDFENGCPSVHVNRTTVDKIEELLISQYNYDFNEKSFTEQEEMSREEQKFLDIMDHSAQMESGHYKLKLPFKGEELFMPNNISVALQRIHGLKRKFKRNKDFHKEYTNFMTNAINSGHAERVPQHQLTTPKGKVWYIPHHGVYHPQKHKLRVVFDCGAEYKGVSLNSQLLQGPNLTSSLVGVLVRFRQEHVALMADIKSMFHQVKGG</sequence>
<proteinExistence type="predicted"/>
<organism evidence="1 2">
    <name type="scientific">Austrofundulus limnaeus</name>
    <name type="common">Annual killifish</name>
    <dbReference type="NCBI Taxonomy" id="52670"/>
    <lineage>
        <taxon>Eukaryota</taxon>
        <taxon>Metazoa</taxon>
        <taxon>Chordata</taxon>
        <taxon>Craniata</taxon>
        <taxon>Vertebrata</taxon>
        <taxon>Euteleostomi</taxon>
        <taxon>Actinopterygii</taxon>
        <taxon>Neopterygii</taxon>
        <taxon>Teleostei</taxon>
        <taxon>Neoteleostei</taxon>
        <taxon>Acanthomorphata</taxon>
        <taxon>Ovalentaria</taxon>
        <taxon>Atherinomorphae</taxon>
        <taxon>Cyprinodontiformes</taxon>
        <taxon>Rivulidae</taxon>
        <taxon>Austrofundulus</taxon>
    </lineage>
</organism>
<gene>
    <name evidence="2" type="primary">LOC106512188</name>
</gene>
<dbReference type="PANTHER" id="PTHR47331">
    <property type="entry name" value="PHD-TYPE DOMAIN-CONTAINING PROTEIN"/>
    <property type="match status" value="1"/>
</dbReference>
<evidence type="ECO:0000313" key="1">
    <source>
        <dbReference type="Proteomes" id="UP000192220"/>
    </source>
</evidence>
<dbReference type="InParanoid" id="A0A2I4ALD0"/>
<dbReference type="OrthoDB" id="8938299at2759"/>
<name>A0A2I4ALD0_AUSLI</name>